<evidence type="ECO:0000256" key="4">
    <source>
        <dbReference type="ARBA" id="ARBA00023136"/>
    </source>
</evidence>
<evidence type="ECO:0000256" key="3">
    <source>
        <dbReference type="ARBA" id="ARBA00022989"/>
    </source>
</evidence>
<keyword evidence="3 5" id="KW-1133">Transmembrane helix</keyword>
<dbReference type="eggNOG" id="ENOG5032T4D">
    <property type="taxonomic scope" value="Bacteria"/>
</dbReference>
<dbReference type="STRING" id="1379903.ATO8_10924"/>
<evidence type="ECO:0000313" key="7">
    <source>
        <dbReference type="EMBL" id="ETW12525.1"/>
    </source>
</evidence>
<protein>
    <recommendedName>
        <fullName evidence="6">TMEM205-like domain-containing protein</fullName>
    </recommendedName>
</protein>
<proteinExistence type="predicted"/>
<dbReference type="Pfam" id="PF13664">
    <property type="entry name" value="DUF4149"/>
    <property type="match status" value="1"/>
</dbReference>
<reference evidence="7 8" key="1">
    <citation type="journal article" date="2014" name="Antonie Van Leeuwenhoek">
        <title>Roseivivax atlanticus sp. nov., isolated from surface seawater of the Atlantic Ocean.</title>
        <authorList>
            <person name="Li G."/>
            <person name="Lai Q."/>
            <person name="Liu X."/>
            <person name="Sun F."/>
            <person name="Shao Z."/>
        </authorList>
    </citation>
    <scope>NUCLEOTIDE SEQUENCE [LARGE SCALE GENOMIC DNA]</scope>
    <source>
        <strain evidence="7 8">22II-s10s</strain>
    </source>
</reference>
<evidence type="ECO:0000256" key="5">
    <source>
        <dbReference type="SAM" id="Phobius"/>
    </source>
</evidence>
<dbReference type="AlphaFoldDB" id="W4HKM2"/>
<evidence type="ECO:0000313" key="8">
    <source>
        <dbReference type="Proteomes" id="UP000019063"/>
    </source>
</evidence>
<accession>W4HKM2</accession>
<sequence length="129" mass="13491">MTALAVLLTGLLFGGMTFYSFAFAGFLFRHASPEEAGRLLRLAFPAFYLATIVTAGLAALAAFAIDRTAALLLLAVVLTTIPARQALMPAINRATDTGAKDRFAWLHGASVALGLAQIAAAGWALLRLA</sequence>
<gene>
    <name evidence="7" type="ORF">ATO8_10924</name>
</gene>
<dbReference type="RefSeq" id="WP_043844560.1">
    <property type="nucleotide sequence ID" value="NZ_AQQW01000006.1"/>
</dbReference>
<keyword evidence="8" id="KW-1185">Reference proteome</keyword>
<comment type="caution">
    <text evidence="7">The sequence shown here is derived from an EMBL/GenBank/DDBJ whole genome shotgun (WGS) entry which is preliminary data.</text>
</comment>
<dbReference type="InterPro" id="IPR025423">
    <property type="entry name" value="TMEM205-like"/>
</dbReference>
<evidence type="ECO:0000259" key="6">
    <source>
        <dbReference type="Pfam" id="PF13664"/>
    </source>
</evidence>
<dbReference type="GO" id="GO:0016020">
    <property type="term" value="C:membrane"/>
    <property type="evidence" value="ECO:0007669"/>
    <property type="project" value="UniProtKB-SubCell"/>
</dbReference>
<dbReference type="Proteomes" id="UP000019063">
    <property type="component" value="Unassembled WGS sequence"/>
</dbReference>
<evidence type="ECO:0000256" key="2">
    <source>
        <dbReference type="ARBA" id="ARBA00022692"/>
    </source>
</evidence>
<organism evidence="7 8">
    <name type="scientific">Roseivivax marinus</name>
    <dbReference type="NCBI Taxonomy" id="1379903"/>
    <lineage>
        <taxon>Bacteria</taxon>
        <taxon>Pseudomonadati</taxon>
        <taxon>Pseudomonadota</taxon>
        <taxon>Alphaproteobacteria</taxon>
        <taxon>Rhodobacterales</taxon>
        <taxon>Roseobacteraceae</taxon>
        <taxon>Roseivivax</taxon>
    </lineage>
</organism>
<keyword evidence="4 5" id="KW-0472">Membrane</keyword>
<evidence type="ECO:0000256" key="1">
    <source>
        <dbReference type="ARBA" id="ARBA00004370"/>
    </source>
</evidence>
<feature type="transmembrane region" description="Helical" evidence="5">
    <location>
        <begin position="103"/>
        <end position="126"/>
    </location>
</feature>
<keyword evidence="2 5" id="KW-0812">Transmembrane</keyword>
<feature type="transmembrane region" description="Helical" evidence="5">
    <location>
        <begin position="46"/>
        <end position="65"/>
    </location>
</feature>
<dbReference type="PATRIC" id="fig|1317118.6.peg.2252"/>
<feature type="domain" description="TMEM205-like" evidence="6">
    <location>
        <begin position="7"/>
        <end position="98"/>
    </location>
</feature>
<name>W4HKM2_9RHOB</name>
<dbReference type="EMBL" id="AQQW01000006">
    <property type="protein sequence ID" value="ETW12525.1"/>
    <property type="molecule type" value="Genomic_DNA"/>
</dbReference>
<comment type="subcellular location">
    <subcellularLocation>
        <location evidence="1">Membrane</location>
    </subcellularLocation>
</comment>
<feature type="transmembrane region" description="Helical" evidence="5">
    <location>
        <begin position="72"/>
        <end position="91"/>
    </location>
</feature>